<reference evidence="1" key="1">
    <citation type="submission" date="2020-08" db="EMBL/GenBank/DDBJ databases">
        <title>Multicomponent nature underlies the extraordinary mechanical properties of spider dragline silk.</title>
        <authorList>
            <person name="Kono N."/>
            <person name="Nakamura H."/>
            <person name="Mori M."/>
            <person name="Yoshida Y."/>
            <person name="Ohtoshi R."/>
            <person name="Malay A.D."/>
            <person name="Moran D.A.P."/>
            <person name="Tomita M."/>
            <person name="Numata K."/>
            <person name="Arakawa K."/>
        </authorList>
    </citation>
    <scope>NUCLEOTIDE SEQUENCE</scope>
</reference>
<dbReference type="EMBL" id="BMAW01034054">
    <property type="protein sequence ID" value="GFU33358.1"/>
    <property type="molecule type" value="Genomic_DNA"/>
</dbReference>
<evidence type="ECO:0000313" key="2">
    <source>
        <dbReference type="Proteomes" id="UP000887013"/>
    </source>
</evidence>
<dbReference type="Proteomes" id="UP000887013">
    <property type="component" value="Unassembled WGS sequence"/>
</dbReference>
<proteinExistence type="predicted"/>
<keyword evidence="2" id="KW-1185">Reference proteome</keyword>
<name>A0A8X6QLT2_NEPPI</name>
<evidence type="ECO:0000313" key="1">
    <source>
        <dbReference type="EMBL" id="GFU33358.1"/>
    </source>
</evidence>
<gene>
    <name evidence="1" type="ORF">NPIL_606281</name>
</gene>
<sequence>MNNVLGAALANEENTNLSINTEKAAALWRFLLSNSGFCSLFLSDLHGSEFFFCSFYRRISLIGIPVLCLTSYFMLRTEFTSDFDDENVLRRFRREKELFP</sequence>
<organism evidence="1 2">
    <name type="scientific">Nephila pilipes</name>
    <name type="common">Giant wood spider</name>
    <name type="synonym">Nephila maculata</name>
    <dbReference type="NCBI Taxonomy" id="299642"/>
    <lineage>
        <taxon>Eukaryota</taxon>
        <taxon>Metazoa</taxon>
        <taxon>Ecdysozoa</taxon>
        <taxon>Arthropoda</taxon>
        <taxon>Chelicerata</taxon>
        <taxon>Arachnida</taxon>
        <taxon>Araneae</taxon>
        <taxon>Araneomorphae</taxon>
        <taxon>Entelegynae</taxon>
        <taxon>Araneoidea</taxon>
        <taxon>Nephilidae</taxon>
        <taxon>Nephila</taxon>
    </lineage>
</organism>
<protein>
    <submittedName>
        <fullName evidence="1">Uncharacterized protein</fullName>
    </submittedName>
</protein>
<dbReference type="AlphaFoldDB" id="A0A8X6QLT2"/>
<accession>A0A8X6QLT2</accession>
<comment type="caution">
    <text evidence="1">The sequence shown here is derived from an EMBL/GenBank/DDBJ whole genome shotgun (WGS) entry which is preliminary data.</text>
</comment>